<sequence length="108" mass="11871">MEVAICPHAQKQNLPTTGRKVSPGSQKDLWLVVREGSLNDVESALTSLKKSGGNINVRNTFGLTPLHVAAWKNHIPIVRRLLAAGADPDAQARNFCFIVLLYRREAIV</sequence>
<dbReference type="Proteomes" id="UP001177021">
    <property type="component" value="Unassembled WGS sequence"/>
</dbReference>
<evidence type="ECO:0000313" key="1">
    <source>
        <dbReference type="EMBL" id="CAJ2657441.1"/>
    </source>
</evidence>
<name>A0ACB0KLN6_TRIPR</name>
<comment type="caution">
    <text evidence="1">The sequence shown here is derived from an EMBL/GenBank/DDBJ whole genome shotgun (WGS) entry which is preliminary data.</text>
</comment>
<organism evidence="1 2">
    <name type="scientific">Trifolium pratense</name>
    <name type="common">Red clover</name>
    <dbReference type="NCBI Taxonomy" id="57577"/>
    <lineage>
        <taxon>Eukaryota</taxon>
        <taxon>Viridiplantae</taxon>
        <taxon>Streptophyta</taxon>
        <taxon>Embryophyta</taxon>
        <taxon>Tracheophyta</taxon>
        <taxon>Spermatophyta</taxon>
        <taxon>Magnoliopsida</taxon>
        <taxon>eudicotyledons</taxon>
        <taxon>Gunneridae</taxon>
        <taxon>Pentapetalae</taxon>
        <taxon>rosids</taxon>
        <taxon>fabids</taxon>
        <taxon>Fabales</taxon>
        <taxon>Fabaceae</taxon>
        <taxon>Papilionoideae</taxon>
        <taxon>50 kb inversion clade</taxon>
        <taxon>NPAAA clade</taxon>
        <taxon>Hologalegina</taxon>
        <taxon>IRL clade</taxon>
        <taxon>Trifolieae</taxon>
        <taxon>Trifolium</taxon>
    </lineage>
</organism>
<evidence type="ECO:0000313" key="2">
    <source>
        <dbReference type="Proteomes" id="UP001177021"/>
    </source>
</evidence>
<dbReference type="EMBL" id="CASHSV030000311">
    <property type="protein sequence ID" value="CAJ2657441.1"/>
    <property type="molecule type" value="Genomic_DNA"/>
</dbReference>
<protein>
    <submittedName>
        <fullName evidence="1">Uncharacterized protein</fullName>
    </submittedName>
</protein>
<accession>A0ACB0KLN6</accession>
<gene>
    <name evidence="1" type="ORF">MILVUS5_LOCUS24021</name>
</gene>
<keyword evidence="2" id="KW-1185">Reference proteome</keyword>
<proteinExistence type="predicted"/>
<reference evidence="1" key="1">
    <citation type="submission" date="2023-10" db="EMBL/GenBank/DDBJ databases">
        <authorList>
            <person name="Rodriguez Cubillos JULIANA M."/>
            <person name="De Vega J."/>
        </authorList>
    </citation>
    <scope>NUCLEOTIDE SEQUENCE</scope>
</reference>